<feature type="region of interest" description="Disordered" evidence="2">
    <location>
        <begin position="197"/>
        <end position="216"/>
    </location>
</feature>
<reference evidence="3 4" key="1">
    <citation type="submission" date="2022-03" db="EMBL/GenBank/DDBJ databases">
        <authorList>
            <person name="Nunn A."/>
            <person name="Chopra R."/>
            <person name="Nunn A."/>
            <person name="Contreras Garrido A."/>
        </authorList>
    </citation>
    <scope>NUCLEOTIDE SEQUENCE [LARGE SCALE GENOMIC DNA]</scope>
</reference>
<evidence type="ECO:0000256" key="2">
    <source>
        <dbReference type="SAM" id="MobiDB-lite"/>
    </source>
</evidence>
<feature type="compositionally biased region" description="Polar residues" evidence="2">
    <location>
        <begin position="202"/>
        <end position="216"/>
    </location>
</feature>
<dbReference type="AlphaFoldDB" id="A0AAU9S247"/>
<comment type="caution">
    <text evidence="3">The sequence shown here is derived from an EMBL/GenBank/DDBJ whole genome shotgun (WGS) entry which is preliminary data.</text>
</comment>
<dbReference type="GO" id="GO:0020037">
    <property type="term" value="F:heme binding"/>
    <property type="evidence" value="ECO:0007669"/>
    <property type="project" value="InterPro"/>
</dbReference>
<organism evidence="3 4">
    <name type="scientific">Thlaspi arvense</name>
    <name type="common">Field penny-cress</name>
    <dbReference type="NCBI Taxonomy" id="13288"/>
    <lineage>
        <taxon>Eukaryota</taxon>
        <taxon>Viridiplantae</taxon>
        <taxon>Streptophyta</taxon>
        <taxon>Embryophyta</taxon>
        <taxon>Tracheophyta</taxon>
        <taxon>Spermatophyta</taxon>
        <taxon>Magnoliopsida</taxon>
        <taxon>eudicotyledons</taxon>
        <taxon>Gunneridae</taxon>
        <taxon>Pentapetalae</taxon>
        <taxon>rosids</taxon>
        <taxon>malvids</taxon>
        <taxon>Brassicales</taxon>
        <taxon>Brassicaceae</taxon>
        <taxon>Thlaspideae</taxon>
        <taxon>Thlaspi</taxon>
    </lineage>
</organism>
<dbReference type="Proteomes" id="UP000836841">
    <property type="component" value="Unassembled WGS sequence"/>
</dbReference>
<sequence length="235" mass="26142">MFDLGAAPHQSLYELRFKYGPVLWLQLGSINTPVIQSANAAAEFFKNHDLTFSDRKVPDSLTALDYNKGSLAIGNQKEHGKETGRTMKIVAEFVKERIQQRQVGMEKANKDFLDVLLDYEGDGKEGPDKLSERNVTIIILEMFFAGSETTSSTIEWAMAELLRGPGAMKNVKEEIDRVVPNRKVEESDIDRFALFAGGGKGNTPSTPCNSSTGPTEQWKIQTTWVTTSPRIHKSS</sequence>
<dbReference type="GO" id="GO:0004497">
    <property type="term" value="F:monooxygenase activity"/>
    <property type="evidence" value="ECO:0007669"/>
    <property type="project" value="InterPro"/>
</dbReference>
<name>A0AAU9S247_THLAR</name>
<dbReference type="PANTHER" id="PTHR47950">
    <property type="entry name" value="CYTOCHROME P450, FAMILY 76, SUBFAMILY C, POLYPEPTIDE 5-RELATED"/>
    <property type="match status" value="1"/>
</dbReference>
<dbReference type="InterPro" id="IPR036396">
    <property type="entry name" value="Cyt_P450_sf"/>
</dbReference>
<evidence type="ECO:0000313" key="3">
    <source>
        <dbReference type="EMBL" id="CAH2056683.1"/>
    </source>
</evidence>
<dbReference type="InterPro" id="IPR001128">
    <property type="entry name" value="Cyt_P450"/>
</dbReference>
<evidence type="ECO:0000256" key="1">
    <source>
        <dbReference type="ARBA" id="ARBA00010617"/>
    </source>
</evidence>
<keyword evidence="4" id="KW-1185">Reference proteome</keyword>
<dbReference type="Gene3D" id="1.10.630.10">
    <property type="entry name" value="Cytochrome P450"/>
    <property type="match status" value="2"/>
</dbReference>
<dbReference type="SUPFAM" id="SSF48264">
    <property type="entry name" value="Cytochrome P450"/>
    <property type="match status" value="1"/>
</dbReference>
<dbReference type="GO" id="GO:0016705">
    <property type="term" value="F:oxidoreductase activity, acting on paired donors, with incorporation or reduction of molecular oxygen"/>
    <property type="evidence" value="ECO:0007669"/>
    <property type="project" value="InterPro"/>
</dbReference>
<gene>
    <name evidence="3" type="ORF">TAV2_LOCUS11899</name>
</gene>
<comment type="similarity">
    <text evidence="1">Belongs to the cytochrome P450 family.</text>
</comment>
<accession>A0AAU9S247</accession>
<proteinExistence type="inferred from homology"/>
<dbReference type="EMBL" id="CAJVSB020000514">
    <property type="protein sequence ID" value="CAH2056683.1"/>
    <property type="molecule type" value="Genomic_DNA"/>
</dbReference>
<evidence type="ECO:0000313" key="4">
    <source>
        <dbReference type="Proteomes" id="UP000836841"/>
    </source>
</evidence>
<protein>
    <recommendedName>
        <fullName evidence="5">Cytochrome P450</fullName>
    </recommendedName>
</protein>
<dbReference type="PANTHER" id="PTHR47950:SF15">
    <property type="entry name" value="CYTOCHROME P450"/>
    <property type="match status" value="1"/>
</dbReference>
<evidence type="ECO:0008006" key="5">
    <source>
        <dbReference type="Google" id="ProtNLM"/>
    </source>
</evidence>
<dbReference type="GO" id="GO:0005506">
    <property type="term" value="F:iron ion binding"/>
    <property type="evidence" value="ECO:0007669"/>
    <property type="project" value="InterPro"/>
</dbReference>
<dbReference type="Pfam" id="PF00067">
    <property type="entry name" value="p450"/>
    <property type="match status" value="1"/>
</dbReference>